<feature type="region of interest" description="Disordered" evidence="4">
    <location>
        <begin position="178"/>
        <end position="201"/>
    </location>
</feature>
<reference evidence="5 6" key="1">
    <citation type="submission" date="2016-09" db="EMBL/GenBank/DDBJ databases">
        <authorList>
            <person name="Laine KS P."/>
        </authorList>
    </citation>
    <scope>NUCLEOTIDE SEQUENCE [LARGE SCALE GENOMIC DNA]</scope>
    <source>
        <strain evidence="5">PFRJS-23</strain>
    </source>
</reference>
<evidence type="ECO:0000313" key="6">
    <source>
        <dbReference type="Proteomes" id="UP000250080"/>
    </source>
</evidence>
<feature type="region of interest" description="Disordered" evidence="4">
    <location>
        <begin position="1"/>
        <end position="29"/>
    </location>
</feature>
<evidence type="ECO:0000256" key="3">
    <source>
        <dbReference type="ARBA" id="ARBA00022691"/>
    </source>
</evidence>
<dbReference type="GO" id="GO:0032259">
    <property type="term" value="P:methylation"/>
    <property type="evidence" value="ECO:0007669"/>
    <property type="project" value="UniProtKB-KW"/>
</dbReference>
<protein>
    <submittedName>
        <fullName evidence="5">Methyltransferase type 11</fullName>
    </submittedName>
</protein>
<dbReference type="Pfam" id="PF13489">
    <property type="entry name" value="Methyltransf_23"/>
    <property type="match status" value="1"/>
</dbReference>
<dbReference type="OrthoDB" id="9786503at2"/>
<dbReference type="PANTHER" id="PTHR43464">
    <property type="entry name" value="METHYLTRANSFERASE"/>
    <property type="match status" value="1"/>
</dbReference>
<accession>A0A0A8SCK3</accession>
<evidence type="ECO:0000256" key="1">
    <source>
        <dbReference type="ARBA" id="ARBA00022603"/>
    </source>
</evidence>
<keyword evidence="3" id="KW-0949">S-adenosyl-L-methionine</keyword>
<dbReference type="AlphaFoldDB" id="A0A0A8SCK3"/>
<name>A0A0A8SCK3_9ACTN</name>
<evidence type="ECO:0000256" key="2">
    <source>
        <dbReference type="ARBA" id="ARBA00022679"/>
    </source>
</evidence>
<organism evidence="5 6">
    <name type="scientific">Propionibacterium freudenreichii</name>
    <dbReference type="NCBI Taxonomy" id="1744"/>
    <lineage>
        <taxon>Bacteria</taxon>
        <taxon>Bacillati</taxon>
        <taxon>Actinomycetota</taxon>
        <taxon>Actinomycetes</taxon>
        <taxon>Propionibacteriales</taxon>
        <taxon>Propionibacteriaceae</taxon>
        <taxon>Propionibacterium</taxon>
    </lineage>
</organism>
<dbReference type="EMBL" id="LT618793">
    <property type="protein sequence ID" value="SCQ81996.1"/>
    <property type="molecule type" value="Genomic_DNA"/>
</dbReference>
<keyword evidence="1 5" id="KW-0489">Methyltransferase</keyword>
<keyword evidence="2 5" id="KW-0808">Transferase</keyword>
<dbReference type="Proteomes" id="UP000250080">
    <property type="component" value="Chromosome I"/>
</dbReference>
<gene>
    <name evidence="5" type="ORF">PFR_JS23_2091</name>
</gene>
<feature type="compositionally biased region" description="Basic and acidic residues" evidence="4">
    <location>
        <begin position="1"/>
        <end position="11"/>
    </location>
</feature>
<feature type="compositionally biased region" description="Basic and acidic residues" evidence="4">
    <location>
        <begin position="191"/>
        <end position="201"/>
    </location>
</feature>
<dbReference type="CDD" id="cd02440">
    <property type="entry name" value="AdoMet_MTases"/>
    <property type="match status" value="1"/>
</dbReference>
<evidence type="ECO:0000313" key="5">
    <source>
        <dbReference type="EMBL" id="SCQ81996.1"/>
    </source>
</evidence>
<dbReference type="SUPFAM" id="SSF53335">
    <property type="entry name" value="S-adenosyl-L-methionine-dependent methyltransferases"/>
    <property type="match status" value="1"/>
</dbReference>
<dbReference type="PANTHER" id="PTHR43464:SF19">
    <property type="entry name" value="UBIQUINONE BIOSYNTHESIS O-METHYLTRANSFERASE, MITOCHONDRIAL"/>
    <property type="match status" value="1"/>
</dbReference>
<dbReference type="InterPro" id="IPR029063">
    <property type="entry name" value="SAM-dependent_MTases_sf"/>
</dbReference>
<dbReference type="RefSeq" id="WP_044657700.1">
    <property type="nucleotide sequence ID" value="NZ_CCYN01000022.1"/>
</dbReference>
<dbReference type="Gene3D" id="3.40.50.150">
    <property type="entry name" value="Vaccinia Virus protein VP39"/>
    <property type="match status" value="1"/>
</dbReference>
<dbReference type="GO" id="GO:0008168">
    <property type="term" value="F:methyltransferase activity"/>
    <property type="evidence" value="ECO:0007669"/>
    <property type="project" value="UniProtKB-KW"/>
</dbReference>
<evidence type="ECO:0000256" key="4">
    <source>
        <dbReference type="SAM" id="MobiDB-lite"/>
    </source>
</evidence>
<proteinExistence type="predicted"/>
<sequence length="240" mass="26367">MSEFPHQEHPSDQFPGGPDEPATSSPESVTEFWEDRYAGPEHVWSALPNHTFVQVVASLTPGRSLDLGCGEGADAIWLATQGWQATGYDISQTAIGRAQQAAAEKNVADTTHFEAVNLDEWSQAPLPDDQGRGQYNLITASFLQSPVTLDRIRILQRAARLLVRGGHLLMVTHAAPPSWAPPEMASQGDFPKPEEDLKALDPDPRFFEVKLAETRRRPATDPTGKPATMNDAVILIQRIR</sequence>